<dbReference type="AlphaFoldDB" id="A0A8H6YU24"/>
<feature type="region of interest" description="Disordered" evidence="1">
    <location>
        <begin position="398"/>
        <end position="956"/>
    </location>
</feature>
<feature type="compositionally biased region" description="Low complexity" evidence="1">
    <location>
        <begin position="619"/>
        <end position="630"/>
    </location>
</feature>
<dbReference type="Proteomes" id="UP000620124">
    <property type="component" value="Unassembled WGS sequence"/>
</dbReference>
<feature type="region of interest" description="Disordered" evidence="1">
    <location>
        <begin position="1"/>
        <end position="115"/>
    </location>
</feature>
<feature type="compositionally biased region" description="Acidic residues" evidence="1">
    <location>
        <begin position="1071"/>
        <end position="1087"/>
    </location>
</feature>
<feature type="compositionally biased region" description="Polar residues" evidence="1">
    <location>
        <begin position="1"/>
        <end position="16"/>
    </location>
</feature>
<feature type="compositionally biased region" description="Acidic residues" evidence="1">
    <location>
        <begin position="530"/>
        <end position="539"/>
    </location>
</feature>
<reference evidence="2" key="1">
    <citation type="submission" date="2020-05" db="EMBL/GenBank/DDBJ databases">
        <title>Mycena genomes resolve the evolution of fungal bioluminescence.</title>
        <authorList>
            <person name="Tsai I.J."/>
        </authorList>
    </citation>
    <scope>NUCLEOTIDE SEQUENCE</scope>
    <source>
        <strain evidence="2">CCC161011</strain>
    </source>
</reference>
<feature type="compositionally biased region" description="Low complexity" evidence="1">
    <location>
        <begin position="849"/>
        <end position="860"/>
    </location>
</feature>
<dbReference type="EMBL" id="JACAZI010000003">
    <property type="protein sequence ID" value="KAF7364816.1"/>
    <property type="molecule type" value="Genomic_DNA"/>
</dbReference>
<feature type="region of interest" description="Disordered" evidence="1">
    <location>
        <begin position="1071"/>
        <end position="1126"/>
    </location>
</feature>
<feature type="compositionally biased region" description="Basic and acidic residues" evidence="1">
    <location>
        <begin position="553"/>
        <end position="565"/>
    </location>
</feature>
<feature type="compositionally biased region" description="Basic and acidic residues" evidence="1">
    <location>
        <begin position="675"/>
        <end position="686"/>
    </location>
</feature>
<feature type="compositionally biased region" description="Polar residues" evidence="1">
    <location>
        <begin position="1192"/>
        <end position="1210"/>
    </location>
</feature>
<sequence length="1255" mass="134795">MSVPGSSTASSPNRTPSGFDFTAPIESRGRKRKIESVYSISPSPLTSDSEDDSSGKGSMRERHASRPNPRPIQSATPDGRGFTYDGGILRHSRRAALPPLVKTPRKASASETASPRKVVKSPIVPLHHYKLYAISSSPSTNPFDPTNPTMSIPPFHNWRHPDELEYIGPNHPSAAQWTDIRIVTFMVDNAFTILSRNADSKQTWVEVKVPNRNGTVTSTTLPRGYRIPLLWLGKVEWDCLKLLLTSAKEQWPALRFDVLHIARLSFEFLAKARKEVKMKRGYRDVMFDRALSRFFNGWMGSRDEFVWDFYREFRDEEYEDDMLQRRWLQKAVKGIQGFAITERELSDGITAEQFTRGLNLDREKGTFEWIDPDAAEPAATTSAPPPVPAIEAAPVPAMDTAPASTPQPSPLRVEVAPSPLRSNSPLSLSQVAGVHSSSPSPLTPEFGIDQLMDVDPPQQPQQSSRTQAPAIVDTSSGPQAEASPSENELDATLPKRNRSIAQRASHTRYQVSRSNGPQSKQAQASQSVEESVDSDDDGMDSPPRPPQKAPTHPRLEVEVLIDRAPKAALASTSAESSVAVNDAAKPPAAQEPTSAESLAVNDAAEPLEACEPTSYAVQSASDSAARLDAAPLNVSEPTPTPLGTAAVEEMSTHVDDGLPPPRRWTSPLSWGTPAGEEHGDGARAEDVPMDVVDGANPVVTPLPSLDLDRQVFNGDSNASDKMHDMDDLDELEADFLRYPPSNSGSRSPPPPKAEADSAIQNPFLLGPQPHPNGILGPTPPLIQAPQAQEEDELEFDETDYLRSRLPSPFAATPPSQPLQLESFKPGAMSPLAEPPVELTAAGLSSRATSPQSESIRSSSSPEARLPELPEEQHGEQSHASSVPPEAETGAAEGHPSPPPDSDEEEGLVQEPAQVDEPTAVDESPQVDEPAAIDRPTVENVEGATEEAHILPLSPADAADEFPPGFHFMGMPHGAPPRMAASARLCSLDQSSELVQVRPTAGASRTSASPPINDRAQSPVVIDVPLSTQLTPPTVTAETVLSALPQTGDSKRVKLEIMTVSLTSGDKNVIAVEDEEDMDIETPIDVDMEDRSLSPPAVSAPSRIASPPLSESQSLFTPDATPRSSVVTSTTAVGSAARTAAAATGASHLASPSISVGRASSSVPQQSNDDMVAPGLSSIGRSSHDANIFRRTPTPSHRSPTMAGPSQQRGSPTMAGPPSAARHGETPRPPCTKYVERERLADRVLHERWFSSLLAR</sequence>
<evidence type="ECO:0000256" key="1">
    <source>
        <dbReference type="SAM" id="MobiDB-lite"/>
    </source>
</evidence>
<feature type="compositionally biased region" description="Acidic residues" evidence="1">
    <location>
        <begin position="788"/>
        <end position="798"/>
    </location>
</feature>
<evidence type="ECO:0000313" key="3">
    <source>
        <dbReference type="Proteomes" id="UP000620124"/>
    </source>
</evidence>
<proteinExistence type="predicted"/>
<dbReference type="PANTHER" id="PTHR24216">
    <property type="entry name" value="PAXILLIN-RELATED"/>
    <property type="match status" value="1"/>
</dbReference>
<accession>A0A8H6YU24</accession>
<feature type="compositionally biased region" description="Polar residues" evidence="1">
    <location>
        <begin position="499"/>
        <end position="524"/>
    </location>
</feature>
<comment type="caution">
    <text evidence="2">The sequence shown here is derived from an EMBL/GenBank/DDBJ whole genome shotgun (WGS) entry which is preliminary data.</text>
</comment>
<feature type="region of interest" description="Disordered" evidence="1">
    <location>
        <begin position="1155"/>
        <end position="1234"/>
    </location>
</feature>
<feature type="compositionally biased region" description="Low complexity" evidence="1">
    <location>
        <begin position="417"/>
        <end position="429"/>
    </location>
</feature>
<keyword evidence="3" id="KW-1185">Reference proteome</keyword>
<feature type="compositionally biased region" description="Polar residues" evidence="1">
    <location>
        <begin position="570"/>
        <end position="579"/>
    </location>
</feature>
<protein>
    <submittedName>
        <fullName evidence="2">Uncharacterized protein</fullName>
    </submittedName>
</protein>
<organism evidence="2 3">
    <name type="scientific">Mycena venus</name>
    <dbReference type="NCBI Taxonomy" id="2733690"/>
    <lineage>
        <taxon>Eukaryota</taxon>
        <taxon>Fungi</taxon>
        <taxon>Dikarya</taxon>
        <taxon>Basidiomycota</taxon>
        <taxon>Agaricomycotina</taxon>
        <taxon>Agaricomycetes</taxon>
        <taxon>Agaricomycetidae</taxon>
        <taxon>Agaricales</taxon>
        <taxon>Marasmiineae</taxon>
        <taxon>Mycenaceae</taxon>
        <taxon>Mycena</taxon>
    </lineage>
</organism>
<evidence type="ECO:0000313" key="2">
    <source>
        <dbReference type="EMBL" id="KAF7364816.1"/>
    </source>
</evidence>
<feature type="compositionally biased region" description="Polar residues" evidence="1">
    <location>
        <begin position="1155"/>
        <end position="1168"/>
    </location>
</feature>
<name>A0A8H6YU24_9AGAR</name>
<dbReference type="OrthoDB" id="3062753at2759"/>
<dbReference type="PANTHER" id="PTHR24216:SF8">
    <property type="entry name" value="PAXILLIN, ISOFORM F"/>
    <property type="match status" value="1"/>
</dbReference>
<gene>
    <name evidence="2" type="ORF">MVEN_00351700</name>
</gene>
<feature type="compositionally biased region" description="Polar residues" evidence="1">
    <location>
        <begin position="463"/>
        <end position="486"/>
    </location>
</feature>
<feature type="compositionally biased region" description="Basic and acidic residues" evidence="1">
    <location>
        <begin position="864"/>
        <end position="876"/>
    </location>
</feature>